<dbReference type="EMBL" id="NHTK01005467">
    <property type="protein sequence ID" value="PPQ78341.1"/>
    <property type="molecule type" value="Genomic_DNA"/>
</dbReference>
<reference evidence="1 2" key="1">
    <citation type="journal article" date="2018" name="Evol. Lett.">
        <title>Horizontal gene cluster transfer increased hallucinogenic mushroom diversity.</title>
        <authorList>
            <person name="Reynolds H.T."/>
            <person name="Vijayakumar V."/>
            <person name="Gluck-Thaler E."/>
            <person name="Korotkin H.B."/>
            <person name="Matheny P.B."/>
            <person name="Slot J.C."/>
        </authorList>
    </citation>
    <scope>NUCLEOTIDE SEQUENCE [LARGE SCALE GENOMIC DNA]</scope>
    <source>
        <strain evidence="1 2">2629</strain>
    </source>
</reference>
<keyword evidence="2" id="KW-1185">Reference proteome</keyword>
<dbReference type="Proteomes" id="UP000284842">
    <property type="component" value="Unassembled WGS sequence"/>
</dbReference>
<comment type="caution">
    <text evidence="1">The sequence shown here is derived from an EMBL/GenBank/DDBJ whole genome shotgun (WGS) entry which is preliminary data.</text>
</comment>
<dbReference type="OrthoDB" id="3678961at2759"/>
<dbReference type="AlphaFoldDB" id="A0A409WIP1"/>
<dbReference type="InParanoid" id="A0A409WIP1"/>
<proteinExistence type="predicted"/>
<evidence type="ECO:0000313" key="2">
    <source>
        <dbReference type="Proteomes" id="UP000284842"/>
    </source>
</evidence>
<protein>
    <submittedName>
        <fullName evidence="1">Uncharacterized protein</fullName>
    </submittedName>
</protein>
<gene>
    <name evidence="1" type="ORF">CVT24_006464</name>
</gene>
<sequence length="290" mass="32578">MSDVSTTLVATPEKVRVDVFNFFAVSDLSRKFVSDAGQDVENATIVAADKINDVETSGDPTVGVFSMDDLYEVLVYIPRPTGRTIVRGARHNIYNRPGDEALHAISNRHLESLTWVPIMSWRNSTPEPQHFEQSYTTSLTITEGREVSRGFDLGASYRGFSFGINSSVRTFSARETSEAFTTSRRITVAANSHLVFYQRRYDFRDETTFINDAWGREWNVGPWGGYSPLTRLTSRVKIMAEEFFTSTVSIPPGPMWFDLRTVNPAPIAPVTRRRENVTSRARDAIANMGA</sequence>
<evidence type="ECO:0000313" key="1">
    <source>
        <dbReference type="EMBL" id="PPQ78341.1"/>
    </source>
</evidence>
<organism evidence="1 2">
    <name type="scientific">Panaeolus cyanescens</name>
    <dbReference type="NCBI Taxonomy" id="181874"/>
    <lineage>
        <taxon>Eukaryota</taxon>
        <taxon>Fungi</taxon>
        <taxon>Dikarya</taxon>
        <taxon>Basidiomycota</taxon>
        <taxon>Agaricomycotina</taxon>
        <taxon>Agaricomycetes</taxon>
        <taxon>Agaricomycetidae</taxon>
        <taxon>Agaricales</taxon>
        <taxon>Agaricineae</taxon>
        <taxon>Galeropsidaceae</taxon>
        <taxon>Panaeolus</taxon>
    </lineage>
</organism>
<accession>A0A409WIP1</accession>
<name>A0A409WIP1_9AGAR</name>